<dbReference type="GO" id="GO:0005737">
    <property type="term" value="C:cytoplasm"/>
    <property type="evidence" value="ECO:0007669"/>
    <property type="project" value="UniProtKB-SubCell"/>
</dbReference>
<dbReference type="Gene3D" id="1.20.58.1250">
    <property type="entry name" value="Tubulin Binding Cofactor C, N-terminal domain"/>
    <property type="match status" value="1"/>
</dbReference>
<dbReference type="Pfam" id="PF16752">
    <property type="entry name" value="TBCC_N"/>
    <property type="match status" value="1"/>
</dbReference>
<protein>
    <recommendedName>
        <fullName evidence="4">Tubulin-specific chaperone C N-terminal domain-containing protein</fullName>
    </recommendedName>
</protein>
<feature type="compositionally biased region" description="Basic and acidic residues" evidence="3">
    <location>
        <begin position="125"/>
        <end position="145"/>
    </location>
</feature>
<dbReference type="OMA" id="RVHHARW"/>
<dbReference type="InterPro" id="IPR038397">
    <property type="entry name" value="TBCC_N_sf"/>
</dbReference>
<gene>
    <name evidence="5" type="ORF">KFL_000980040</name>
</gene>
<dbReference type="OrthoDB" id="194775at2759"/>
<evidence type="ECO:0000256" key="2">
    <source>
        <dbReference type="ARBA" id="ARBA00022490"/>
    </source>
</evidence>
<reference evidence="5 6" key="1">
    <citation type="journal article" date="2014" name="Nat. Commun.">
        <title>Klebsormidium flaccidum genome reveals primary factors for plant terrestrial adaptation.</title>
        <authorList>
            <person name="Hori K."/>
            <person name="Maruyama F."/>
            <person name="Fujisawa T."/>
            <person name="Togashi T."/>
            <person name="Yamamoto N."/>
            <person name="Seo M."/>
            <person name="Sato S."/>
            <person name="Yamada T."/>
            <person name="Mori H."/>
            <person name="Tajima N."/>
            <person name="Moriyama T."/>
            <person name="Ikeuchi M."/>
            <person name="Watanabe M."/>
            <person name="Wada H."/>
            <person name="Kobayashi K."/>
            <person name="Saito M."/>
            <person name="Masuda T."/>
            <person name="Sasaki-Sekimoto Y."/>
            <person name="Mashiguchi K."/>
            <person name="Awai K."/>
            <person name="Shimojima M."/>
            <person name="Masuda S."/>
            <person name="Iwai M."/>
            <person name="Nobusawa T."/>
            <person name="Narise T."/>
            <person name="Kondo S."/>
            <person name="Saito H."/>
            <person name="Sato R."/>
            <person name="Murakawa M."/>
            <person name="Ihara Y."/>
            <person name="Oshima-Yamada Y."/>
            <person name="Ohtaka K."/>
            <person name="Satoh M."/>
            <person name="Sonobe K."/>
            <person name="Ishii M."/>
            <person name="Ohtani R."/>
            <person name="Kanamori-Sato M."/>
            <person name="Honoki R."/>
            <person name="Miyazaki D."/>
            <person name="Mochizuki H."/>
            <person name="Umetsu J."/>
            <person name="Higashi K."/>
            <person name="Shibata D."/>
            <person name="Kamiya Y."/>
            <person name="Sato N."/>
            <person name="Nakamura Y."/>
            <person name="Tabata S."/>
            <person name="Ida S."/>
            <person name="Kurokawa K."/>
            <person name="Ohta H."/>
        </authorList>
    </citation>
    <scope>NUCLEOTIDE SEQUENCE [LARGE SCALE GENOMIC DNA]</scope>
    <source>
        <strain evidence="5 6">NIES-2285</strain>
    </source>
</reference>
<feature type="region of interest" description="Disordered" evidence="3">
    <location>
        <begin position="125"/>
        <end position="175"/>
    </location>
</feature>
<dbReference type="InterPro" id="IPR031925">
    <property type="entry name" value="TBCC_N"/>
</dbReference>
<evidence type="ECO:0000313" key="6">
    <source>
        <dbReference type="Proteomes" id="UP000054558"/>
    </source>
</evidence>
<proteinExistence type="predicted"/>
<dbReference type="AlphaFoldDB" id="A0A0U9HND7"/>
<keyword evidence="6" id="KW-1185">Reference proteome</keyword>
<keyword evidence="2" id="KW-0963">Cytoplasm</keyword>
<dbReference type="PANTHER" id="PTHR15139:SF0">
    <property type="entry name" value="TUBULIN-SPECIFIC CHAPERONE C"/>
    <property type="match status" value="1"/>
</dbReference>
<name>A0A0U9HND7_KLENI</name>
<dbReference type="Proteomes" id="UP000054558">
    <property type="component" value="Unassembled WGS sequence"/>
</dbReference>
<organism evidence="5 6">
    <name type="scientific">Klebsormidium nitens</name>
    <name type="common">Green alga</name>
    <name type="synonym">Ulothrix nitens</name>
    <dbReference type="NCBI Taxonomy" id="105231"/>
    <lineage>
        <taxon>Eukaryota</taxon>
        <taxon>Viridiplantae</taxon>
        <taxon>Streptophyta</taxon>
        <taxon>Klebsormidiophyceae</taxon>
        <taxon>Klebsormidiales</taxon>
        <taxon>Klebsormidiaceae</taxon>
        <taxon>Klebsormidium</taxon>
    </lineage>
</organism>
<evidence type="ECO:0000313" key="5">
    <source>
        <dbReference type="EMBL" id="GAQ82017.1"/>
    </source>
</evidence>
<sequence length="216" mass="23324">MLERLAAKAAQRTEEALKKRTDVAEGAAPGESVQQFLDSFGHQMEDVEKRLESLSGQGEGEVSTSELDQLAAEIQSLEKSVSDAVYFLPSYEVRASQGALIQMRGRLEALRAKIVPKRKFSFGAKKKEKESTAKGKPLTDEDGGAKRTFGMGNGKGGTEGVEQGTNVSRGPGIRSKKGETVVEQFPCIEICQEACSSRPFAITIMNASLVVPSLRQ</sequence>
<dbReference type="GO" id="GO:0015631">
    <property type="term" value="F:tubulin binding"/>
    <property type="evidence" value="ECO:0007669"/>
    <property type="project" value="InterPro"/>
</dbReference>
<dbReference type="PANTHER" id="PTHR15139">
    <property type="entry name" value="TUBULIN FOLDING COFACTOR C"/>
    <property type="match status" value="1"/>
</dbReference>
<comment type="subcellular location">
    <subcellularLocation>
        <location evidence="1">Cytoplasm</location>
    </subcellularLocation>
</comment>
<dbReference type="STRING" id="105231.A0A0U9HND7"/>
<dbReference type="InterPro" id="IPR027684">
    <property type="entry name" value="TBCC"/>
</dbReference>
<dbReference type="EMBL" id="DF237047">
    <property type="protein sequence ID" value="GAQ82017.1"/>
    <property type="molecule type" value="Genomic_DNA"/>
</dbReference>
<accession>A0A0U9HND7</accession>
<evidence type="ECO:0000256" key="1">
    <source>
        <dbReference type="ARBA" id="ARBA00004496"/>
    </source>
</evidence>
<evidence type="ECO:0000259" key="4">
    <source>
        <dbReference type="Pfam" id="PF16752"/>
    </source>
</evidence>
<dbReference type="GO" id="GO:0007023">
    <property type="term" value="P:post-chaperonin tubulin folding pathway"/>
    <property type="evidence" value="ECO:0007669"/>
    <property type="project" value="InterPro"/>
</dbReference>
<evidence type="ECO:0000256" key="3">
    <source>
        <dbReference type="SAM" id="MobiDB-lite"/>
    </source>
</evidence>
<feature type="domain" description="Tubulin-specific chaperone C N-terminal" evidence="4">
    <location>
        <begin position="3"/>
        <end position="117"/>
    </location>
</feature>